<dbReference type="InterPro" id="IPR052706">
    <property type="entry name" value="Membrane-Transporter-like"/>
</dbReference>
<organism evidence="10 11">
    <name type="scientific">Aphanomyces stellatus</name>
    <dbReference type="NCBI Taxonomy" id="120398"/>
    <lineage>
        <taxon>Eukaryota</taxon>
        <taxon>Sar</taxon>
        <taxon>Stramenopiles</taxon>
        <taxon>Oomycota</taxon>
        <taxon>Saprolegniomycetes</taxon>
        <taxon>Saprolegniales</taxon>
        <taxon>Verrucalvaceae</taxon>
        <taxon>Aphanomyces</taxon>
    </lineage>
</organism>
<dbReference type="PANTHER" id="PTHR43310">
    <property type="entry name" value="SULFATE TRANSPORTER YBAR-RELATED"/>
    <property type="match status" value="1"/>
</dbReference>
<feature type="transmembrane region" description="Helical" evidence="6">
    <location>
        <begin position="124"/>
        <end position="145"/>
    </location>
</feature>
<dbReference type="AlphaFoldDB" id="A0A485L9H2"/>
<feature type="domain" description="STAS" evidence="8">
    <location>
        <begin position="562"/>
        <end position="706"/>
    </location>
</feature>
<dbReference type="Proteomes" id="UP000332933">
    <property type="component" value="Unassembled WGS sequence"/>
</dbReference>
<evidence type="ECO:0000256" key="5">
    <source>
        <dbReference type="SAM" id="MobiDB-lite"/>
    </source>
</evidence>
<dbReference type="Gene3D" id="2.60.120.10">
    <property type="entry name" value="Jelly Rolls"/>
    <property type="match status" value="1"/>
</dbReference>
<dbReference type="PROSITE" id="PS50042">
    <property type="entry name" value="CNMP_BINDING_3"/>
    <property type="match status" value="1"/>
</dbReference>
<feature type="compositionally biased region" description="Polar residues" evidence="5">
    <location>
        <begin position="87"/>
        <end position="98"/>
    </location>
</feature>
<evidence type="ECO:0000256" key="6">
    <source>
        <dbReference type="SAM" id="Phobius"/>
    </source>
</evidence>
<feature type="domain" description="Cyclic nucleotide-binding" evidence="7">
    <location>
        <begin position="765"/>
        <end position="861"/>
    </location>
</feature>
<evidence type="ECO:0000256" key="3">
    <source>
        <dbReference type="ARBA" id="ARBA00022989"/>
    </source>
</evidence>
<dbReference type="Pfam" id="PF00916">
    <property type="entry name" value="Sulfate_transp"/>
    <property type="match status" value="1"/>
</dbReference>
<feature type="transmembrane region" description="Helical" evidence="6">
    <location>
        <begin position="381"/>
        <end position="401"/>
    </location>
</feature>
<feature type="transmembrane region" description="Helical" evidence="6">
    <location>
        <begin position="288"/>
        <end position="308"/>
    </location>
</feature>
<dbReference type="Pfam" id="PF01740">
    <property type="entry name" value="STAS"/>
    <property type="match status" value="1"/>
</dbReference>
<reference evidence="9" key="2">
    <citation type="submission" date="2019-06" db="EMBL/GenBank/DDBJ databases">
        <title>Genomics analysis of Aphanomyces spp. identifies a new class of oomycete effector associated with host adaptation.</title>
        <authorList>
            <person name="Gaulin E."/>
        </authorList>
    </citation>
    <scope>NUCLEOTIDE SEQUENCE</scope>
    <source>
        <strain evidence="9">CBS 578.67</strain>
    </source>
</reference>
<dbReference type="InterPro" id="IPR002645">
    <property type="entry name" value="STAS_dom"/>
</dbReference>
<dbReference type="GO" id="GO:0016020">
    <property type="term" value="C:membrane"/>
    <property type="evidence" value="ECO:0007669"/>
    <property type="project" value="UniProtKB-SubCell"/>
</dbReference>
<evidence type="ECO:0000313" key="11">
    <source>
        <dbReference type="Proteomes" id="UP000332933"/>
    </source>
</evidence>
<dbReference type="InterPro" id="IPR011547">
    <property type="entry name" value="SLC26A/SulP_dom"/>
</dbReference>
<dbReference type="InterPro" id="IPR036513">
    <property type="entry name" value="STAS_dom_sf"/>
</dbReference>
<sequence>MRSTSPGFGPRTAPSRIATNQASPAPTGNPVRSISTRSPAGLTPTHRSMGMRSPAVCGATTPRSITSRRASHPRIPSIVLAEDPTSKTGMLSKTTSTARHPGDVDFDNGEKPLTGAAALTQNTIYGVINAILAIPTMYGYAAIIFSHPDFATFMPILTKLVMLSSVVHQVMFSLLSTLPFAIGQVQDAGLIFLSAIATSICVKMGPDASLEAKVSTTVVTIGLSTALLGMTLVALGKFKLAGLVSYLPMPVVGGYLAYIGLFCFYAGLSLCTGLVINDFGSMAQLFTWTNIVLCLPGVAGGYLFLYVSQKCTDAFSLPGVIVGVLFFFYVVLFGFGYSMDDARATGWVGPLTPDANFADMLSLFSFADVHWSVMPSQITTWLGMTFVVAFGSCLDVAAIEMDMGQKLDLNHELTSVGWSNFVSGLLGGYTGSYIFSQTIFTYRSKTNSRIVGLVVILAEFALVVMPMGLLSYVPRFFFAATLIFIAIDLMVEWLVLVFHKVLFREFIVLWLSFIAINCVDLEMGMVIGIGFAIMNFFIGYAQVRQVQRVHKRSTAVRDFVARSIIADQRDSIVVLELHGYLFFGTAVHIMNDVIQELRIPTATASPYGALEEGSNLEHLDGSPLDPTESTNRVATRYLVLDFKQVTGMDATAARSCFLILRELCASARIDMLYAHVLPEIQTLLLNNDIVEATDFFRNCDAAVESCETKIVLHSRTKSFYRPHVTLPLLLNRFVGRPDDHDFFNPLAKYFERLDVDSDHAFYTVSDASDAFYILADGGVDLYMNKDGSVDHGEHTSLELLEKVCVGAMFGEVDFFLDQKRHMTGRSSGPCTVFGLTRAEYMRMKAEQPDLWNELRDLIMRSMALTIGNNNWLQM</sequence>
<dbReference type="PANTHER" id="PTHR43310:SF2">
    <property type="entry name" value="SLC26A_SULP TRANSPORTER DOMAIN-CONTAINING PROTEIN"/>
    <property type="match status" value="1"/>
</dbReference>
<evidence type="ECO:0000259" key="7">
    <source>
        <dbReference type="PROSITE" id="PS50042"/>
    </source>
</evidence>
<dbReference type="InterPro" id="IPR018490">
    <property type="entry name" value="cNMP-bd_dom_sf"/>
</dbReference>
<dbReference type="PROSITE" id="PS50801">
    <property type="entry name" value="STAS"/>
    <property type="match status" value="1"/>
</dbReference>
<feature type="transmembrane region" description="Helical" evidence="6">
    <location>
        <begin position="450"/>
        <end position="470"/>
    </location>
</feature>
<dbReference type="InterPro" id="IPR014710">
    <property type="entry name" value="RmlC-like_jellyroll"/>
</dbReference>
<feature type="transmembrane region" description="Helical" evidence="6">
    <location>
        <begin position="314"/>
        <end position="335"/>
    </location>
</feature>
<feature type="region of interest" description="Disordered" evidence="5">
    <location>
        <begin position="87"/>
        <end position="106"/>
    </location>
</feature>
<reference evidence="10 11" key="1">
    <citation type="submission" date="2019-03" db="EMBL/GenBank/DDBJ databases">
        <authorList>
            <person name="Gaulin E."/>
            <person name="Dumas B."/>
        </authorList>
    </citation>
    <scope>NUCLEOTIDE SEQUENCE [LARGE SCALE GENOMIC DNA]</scope>
    <source>
        <strain evidence="10">CBS 568.67</strain>
    </source>
</reference>
<dbReference type="SUPFAM" id="SSF52091">
    <property type="entry name" value="SpoIIaa-like"/>
    <property type="match status" value="1"/>
</dbReference>
<evidence type="ECO:0000256" key="4">
    <source>
        <dbReference type="ARBA" id="ARBA00023136"/>
    </source>
</evidence>
<feature type="transmembrane region" description="Helical" evidence="6">
    <location>
        <begin position="476"/>
        <end position="495"/>
    </location>
</feature>
<feature type="transmembrane region" description="Helical" evidence="6">
    <location>
        <begin position="188"/>
        <end position="205"/>
    </location>
</feature>
<comment type="subcellular location">
    <subcellularLocation>
        <location evidence="1">Membrane</location>
        <topology evidence="1">Multi-pass membrane protein</topology>
    </subcellularLocation>
</comment>
<feature type="transmembrane region" description="Helical" evidence="6">
    <location>
        <begin position="217"/>
        <end position="235"/>
    </location>
</feature>
<keyword evidence="4 6" id="KW-0472">Membrane</keyword>
<dbReference type="Gene3D" id="3.30.750.24">
    <property type="entry name" value="STAS domain"/>
    <property type="match status" value="1"/>
</dbReference>
<feature type="compositionally biased region" description="Polar residues" evidence="5">
    <location>
        <begin position="17"/>
        <end position="38"/>
    </location>
</feature>
<dbReference type="CDD" id="cd07042">
    <property type="entry name" value="STAS_SulP_like_sulfate_transporter"/>
    <property type="match status" value="1"/>
</dbReference>
<proteinExistence type="predicted"/>
<feature type="transmembrane region" description="Helical" evidence="6">
    <location>
        <begin position="502"/>
        <end position="519"/>
    </location>
</feature>
<evidence type="ECO:0000256" key="1">
    <source>
        <dbReference type="ARBA" id="ARBA00004141"/>
    </source>
</evidence>
<keyword evidence="2 6" id="KW-0812">Transmembrane</keyword>
<dbReference type="InterPro" id="IPR000595">
    <property type="entry name" value="cNMP-bd_dom"/>
</dbReference>
<feature type="region of interest" description="Disordered" evidence="5">
    <location>
        <begin position="1"/>
        <end position="71"/>
    </location>
</feature>
<keyword evidence="11" id="KW-1185">Reference proteome</keyword>
<dbReference type="EMBL" id="VJMH01006166">
    <property type="protein sequence ID" value="KAF0691272.1"/>
    <property type="molecule type" value="Genomic_DNA"/>
</dbReference>
<protein>
    <submittedName>
        <fullName evidence="10">Aste57867_17450 protein</fullName>
    </submittedName>
</protein>
<evidence type="ECO:0000256" key="2">
    <source>
        <dbReference type="ARBA" id="ARBA00022692"/>
    </source>
</evidence>
<dbReference type="CDD" id="cd00038">
    <property type="entry name" value="CAP_ED"/>
    <property type="match status" value="1"/>
</dbReference>
<evidence type="ECO:0000313" key="10">
    <source>
        <dbReference type="EMBL" id="VFT94204.1"/>
    </source>
</evidence>
<feature type="transmembrane region" description="Helical" evidence="6">
    <location>
        <begin position="157"/>
        <end position="182"/>
    </location>
</feature>
<dbReference type="SUPFAM" id="SSF51206">
    <property type="entry name" value="cAMP-binding domain-like"/>
    <property type="match status" value="1"/>
</dbReference>
<dbReference type="OrthoDB" id="409725at2759"/>
<gene>
    <name evidence="10" type="primary">Aste57867_17450</name>
    <name evidence="9" type="ORF">As57867_017390</name>
    <name evidence="10" type="ORF">ASTE57867_17450</name>
</gene>
<keyword evidence="3 6" id="KW-1133">Transmembrane helix</keyword>
<evidence type="ECO:0000259" key="8">
    <source>
        <dbReference type="PROSITE" id="PS50801"/>
    </source>
</evidence>
<name>A0A485L9H2_9STRA</name>
<evidence type="ECO:0000313" key="9">
    <source>
        <dbReference type="EMBL" id="KAF0691272.1"/>
    </source>
</evidence>
<accession>A0A485L9H2</accession>
<dbReference type="EMBL" id="CAADRA010006187">
    <property type="protein sequence ID" value="VFT94204.1"/>
    <property type="molecule type" value="Genomic_DNA"/>
</dbReference>